<evidence type="ECO:0000259" key="12">
    <source>
        <dbReference type="PROSITE" id="PS50928"/>
    </source>
</evidence>
<keyword evidence="6 11" id="KW-0812">Transmembrane</keyword>
<dbReference type="EMBL" id="JAEHHL010000002">
    <property type="protein sequence ID" value="MBK0398789.1"/>
    <property type="molecule type" value="Genomic_DNA"/>
</dbReference>
<dbReference type="Gene3D" id="1.10.3720.10">
    <property type="entry name" value="MetI-like"/>
    <property type="match status" value="1"/>
</dbReference>
<name>A0A8J7M5L9_9RHOB</name>
<evidence type="ECO:0000256" key="3">
    <source>
        <dbReference type="ARBA" id="ARBA00022448"/>
    </source>
</evidence>
<feature type="transmembrane region" description="Helical" evidence="11">
    <location>
        <begin position="253"/>
        <end position="274"/>
    </location>
</feature>
<dbReference type="RefSeq" id="WP_200608406.1">
    <property type="nucleotide sequence ID" value="NZ_JAEHHL010000002.1"/>
</dbReference>
<evidence type="ECO:0000313" key="14">
    <source>
        <dbReference type="Proteomes" id="UP000655420"/>
    </source>
</evidence>
<dbReference type="InterPro" id="IPR035906">
    <property type="entry name" value="MetI-like_sf"/>
</dbReference>
<dbReference type="PROSITE" id="PS50928">
    <property type="entry name" value="ABC_TM1"/>
    <property type="match status" value="1"/>
</dbReference>
<dbReference type="InterPro" id="IPR000515">
    <property type="entry name" value="MetI-like"/>
</dbReference>
<dbReference type="GO" id="GO:0055085">
    <property type="term" value="P:transmembrane transport"/>
    <property type="evidence" value="ECO:0007669"/>
    <property type="project" value="InterPro"/>
</dbReference>
<comment type="subcellular location">
    <subcellularLocation>
        <location evidence="1">Cell inner membrane</location>
        <topology evidence="1">Multi-pass membrane protein</topology>
    </subcellularLocation>
    <subcellularLocation>
        <location evidence="11">Cell membrane</location>
        <topology evidence="11">Multi-pass membrane protein</topology>
    </subcellularLocation>
</comment>
<dbReference type="PANTHER" id="PTHR43848">
    <property type="entry name" value="PUTRESCINE TRANSPORT SYSTEM PERMEASE PROTEIN POTI"/>
    <property type="match status" value="1"/>
</dbReference>
<feature type="transmembrane region" description="Helical" evidence="11">
    <location>
        <begin position="124"/>
        <end position="142"/>
    </location>
</feature>
<gene>
    <name evidence="13" type="ORF">H0I76_06285</name>
</gene>
<evidence type="ECO:0000256" key="9">
    <source>
        <dbReference type="ARBA" id="ARBA00037216"/>
    </source>
</evidence>
<feature type="transmembrane region" description="Helical" evidence="11">
    <location>
        <begin position="25"/>
        <end position="58"/>
    </location>
</feature>
<feature type="domain" description="ABC transmembrane type-1" evidence="12">
    <location>
        <begin position="79"/>
        <end position="272"/>
    </location>
</feature>
<evidence type="ECO:0000256" key="6">
    <source>
        <dbReference type="ARBA" id="ARBA00022692"/>
    </source>
</evidence>
<protein>
    <recommendedName>
        <fullName evidence="10">Spermidine/putrescine transport system permease protein PotC</fullName>
    </recommendedName>
</protein>
<evidence type="ECO:0000313" key="13">
    <source>
        <dbReference type="EMBL" id="MBK0398789.1"/>
    </source>
</evidence>
<evidence type="ECO:0000256" key="10">
    <source>
        <dbReference type="ARBA" id="ARBA00039580"/>
    </source>
</evidence>
<evidence type="ECO:0000256" key="4">
    <source>
        <dbReference type="ARBA" id="ARBA00022475"/>
    </source>
</evidence>
<comment type="similarity">
    <text evidence="2">Belongs to the binding-protein-dependent transport system permease family. CysTW subfamily.</text>
</comment>
<dbReference type="CDD" id="cd06261">
    <property type="entry name" value="TM_PBP2"/>
    <property type="match status" value="1"/>
</dbReference>
<keyword evidence="4" id="KW-1003">Cell membrane</keyword>
<comment type="function">
    <text evidence="9">Required for the activity of the bacterial periplasmic transport system of putrescine and spermidine.</text>
</comment>
<dbReference type="SUPFAM" id="SSF161098">
    <property type="entry name" value="MetI-like"/>
    <property type="match status" value="1"/>
</dbReference>
<keyword evidence="5" id="KW-0997">Cell inner membrane</keyword>
<dbReference type="Proteomes" id="UP000655420">
    <property type="component" value="Unassembled WGS sequence"/>
</dbReference>
<accession>A0A8J7M5L9</accession>
<evidence type="ECO:0000256" key="11">
    <source>
        <dbReference type="RuleBase" id="RU363032"/>
    </source>
</evidence>
<dbReference type="AlphaFoldDB" id="A0A8J7M5L9"/>
<keyword evidence="8 11" id="KW-0472">Membrane</keyword>
<keyword evidence="14" id="KW-1185">Reference proteome</keyword>
<evidence type="ECO:0000256" key="7">
    <source>
        <dbReference type="ARBA" id="ARBA00022989"/>
    </source>
</evidence>
<feature type="transmembrane region" description="Helical" evidence="11">
    <location>
        <begin position="199"/>
        <end position="220"/>
    </location>
</feature>
<dbReference type="Pfam" id="PF00528">
    <property type="entry name" value="BPD_transp_1"/>
    <property type="match status" value="1"/>
</dbReference>
<keyword evidence="3 11" id="KW-0813">Transport</keyword>
<feature type="transmembrane region" description="Helical" evidence="11">
    <location>
        <begin position="78"/>
        <end position="103"/>
    </location>
</feature>
<feature type="transmembrane region" description="Helical" evidence="11">
    <location>
        <begin position="148"/>
        <end position="170"/>
    </location>
</feature>
<proteinExistence type="inferred from homology"/>
<evidence type="ECO:0000256" key="2">
    <source>
        <dbReference type="ARBA" id="ARBA00007069"/>
    </source>
</evidence>
<organism evidence="13 14">
    <name type="scientific">Thermohalobaculum xanthum</name>
    <dbReference type="NCBI Taxonomy" id="2753746"/>
    <lineage>
        <taxon>Bacteria</taxon>
        <taxon>Pseudomonadati</taxon>
        <taxon>Pseudomonadota</taxon>
        <taxon>Alphaproteobacteria</taxon>
        <taxon>Rhodobacterales</taxon>
        <taxon>Paracoccaceae</taxon>
        <taxon>Thermohalobaculum</taxon>
    </lineage>
</organism>
<evidence type="ECO:0000256" key="8">
    <source>
        <dbReference type="ARBA" id="ARBA00023136"/>
    </source>
</evidence>
<evidence type="ECO:0000256" key="1">
    <source>
        <dbReference type="ARBA" id="ARBA00004429"/>
    </source>
</evidence>
<sequence>MSASSRRRRQAVSERASFDIRRMPGFVAIALATFLVLYAPIVTLVIYSFNAGMSVALWEGFSWRWYEAAMHNQQIQDAAVRSVIVASFASVFATVLATMAALGTTRVRPFRGQTTIYALINQPLMVPEIVTGVALLIVFATVKQATGYSGLGYLILAHTAFCIPFAYLPIRARLEGLDRSLETAAADLYATPWRAFRRVTLPLMMPGIVAGAMLAFVISLDDVVITEFVKSAGQDTLPTYMLGQLRRAVTPEINAISTVLLFISVAIVSAFFVLNRKKA</sequence>
<dbReference type="InterPro" id="IPR051789">
    <property type="entry name" value="Bact_Polyamine_Transport"/>
</dbReference>
<evidence type="ECO:0000256" key="5">
    <source>
        <dbReference type="ARBA" id="ARBA00022519"/>
    </source>
</evidence>
<reference evidence="13" key="1">
    <citation type="submission" date="2020-12" db="EMBL/GenBank/DDBJ databases">
        <title>Bacterial taxonomy.</title>
        <authorList>
            <person name="Pan X."/>
        </authorList>
    </citation>
    <scope>NUCLEOTIDE SEQUENCE</scope>
    <source>
        <strain evidence="13">M0105</strain>
    </source>
</reference>
<keyword evidence="7 11" id="KW-1133">Transmembrane helix</keyword>
<dbReference type="GO" id="GO:0005886">
    <property type="term" value="C:plasma membrane"/>
    <property type="evidence" value="ECO:0007669"/>
    <property type="project" value="UniProtKB-SubCell"/>
</dbReference>
<comment type="caution">
    <text evidence="13">The sequence shown here is derived from an EMBL/GenBank/DDBJ whole genome shotgun (WGS) entry which is preliminary data.</text>
</comment>
<dbReference type="PANTHER" id="PTHR43848:SF5">
    <property type="entry name" value="SPERMIDINE_PUTRESCINE TRANSPORT SYSTEM PERMEASE PROTEIN POTC"/>
    <property type="match status" value="1"/>
</dbReference>